<evidence type="ECO:0000313" key="1">
    <source>
        <dbReference type="EMBL" id="KXK66351.1"/>
    </source>
</evidence>
<dbReference type="AlphaFoldDB" id="A0A136Q6P2"/>
<protein>
    <submittedName>
        <fullName evidence="1">Uncharacterized protein</fullName>
    </submittedName>
</protein>
<comment type="caution">
    <text evidence="1">The sequence shown here is derived from an EMBL/GenBank/DDBJ whole genome shotgun (WGS) entry which is preliminary data.</text>
</comment>
<sequence>MLYYYYTLFPRNEQQNNNFLPPVCCRIYLYAPGGLAAHKISLRKTEETIIGDCAEGGGYL</sequence>
<name>A0A136Q6P2_9FIRM</name>
<dbReference type="STRING" id="626937.HMPREF3293_00756"/>
<dbReference type="Proteomes" id="UP000070366">
    <property type="component" value="Unassembled WGS sequence"/>
</dbReference>
<keyword evidence="2" id="KW-1185">Reference proteome</keyword>
<dbReference type="EMBL" id="LSZW01000046">
    <property type="protein sequence ID" value="KXK66351.1"/>
    <property type="molecule type" value="Genomic_DNA"/>
</dbReference>
<reference evidence="1 2" key="1">
    <citation type="submission" date="2016-02" db="EMBL/GenBank/DDBJ databases">
        <authorList>
            <person name="Wen L."/>
            <person name="He K."/>
            <person name="Yang H."/>
        </authorList>
    </citation>
    <scope>NUCLEOTIDE SEQUENCE [LARGE SCALE GENOMIC DNA]</scope>
    <source>
        <strain evidence="1 2">DSM 22607</strain>
    </source>
</reference>
<proteinExistence type="predicted"/>
<evidence type="ECO:0000313" key="2">
    <source>
        <dbReference type="Proteomes" id="UP000070366"/>
    </source>
</evidence>
<accession>A0A136Q6P2</accession>
<gene>
    <name evidence="1" type="ORF">HMPREF3293_00756</name>
</gene>
<organism evidence="1 2">
    <name type="scientific">Christensenella minuta</name>
    <dbReference type="NCBI Taxonomy" id="626937"/>
    <lineage>
        <taxon>Bacteria</taxon>
        <taxon>Bacillati</taxon>
        <taxon>Bacillota</taxon>
        <taxon>Clostridia</taxon>
        <taxon>Christensenellales</taxon>
        <taxon>Christensenellaceae</taxon>
        <taxon>Christensenella</taxon>
    </lineage>
</organism>